<evidence type="ECO:0000313" key="1">
    <source>
        <dbReference type="EMBL" id="BAU33003.1"/>
    </source>
</evidence>
<dbReference type="GO" id="GO:0016740">
    <property type="term" value="F:transferase activity"/>
    <property type="evidence" value="ECO:0007669"/>
    <property type="project" value="UniProtKB-KW"/>
</dbReference>
<accession>A0A0U5BQ54</accession>
<proteinExistence type="predicted"/>
<reference evidence="1 2" key="2">
    <citation type="submission" date="2016-01" db="EMBL/GenBank/DDBJ databases">
        <title>Microcella alkaliphila JAM AC0309 whole genome shotgun sequence.</title>
        <authorList>
            <person name="Kurata A."/>
            <person name="Hirose Y."/>
            <person name="Kishimoto N."/>
            <person name="Kobayashi T."/>
        </authorList>
    </citation>
    <scope>NUCLEOTIDE SEQUENCE [LARGE SCALE GENOMIC DNA]</scope>
    <source>
        <strain evidence="1 2">JAM AC0309</strain>
    </source>
</reference>
<dbReference type="AlphaFoldDB" id="A0A0U5BQ54"/>
<protein>
    <submittedName>
        <fullName evidence="1">Geptosyltransferase I</fullName>
    </submittedName>
</protein>
<gene>
    <name evidence="1" type="primary">opsX</name>
    <name evidence="1" type="ORF">MalAC0309_2160</name>
</gene>
<keyword evidence="1" id="KW-0808">Transferase</keyword>
<dbReference type="EMBL" id="AP017315">
    <property type="protein sequence ID" value="BAU33003.1"/>
    <property type="molecule type" value="Genomic_DNA"/>
</dbReference>
<dbReference type="KEGG" id="malk:MalAC0309_2160"/>
<evidence type="ECO:0000313" key="2">
    <source>
        <dbReference type="Proteomes" id="UP000218965"/>
    </source>
</evidence>
<dbReference type="Proteomes" id="UP000218965">
    <property type="component" value="Chromosome"/>
</dbReference>
<organism evidence="1 2">
    <name type="scientific">Microcella alkaliphila</name>
    <dbReference type="NCBI Taxonomy" id="279828"/>
    <lineage>
        <taxon>Bacteria</taxon>
        <taxon>Bacillati</taxon>
        <taxon>Actinomycetota</taxon>
        <taxon>Actinomycetes</taxon>
        <taxon>Micrococcales</taxon>
        <taxon>Microbacteriaceae</taxon>
        <taxon>Microcella</taxon>
    </lineage>
</organism>
<reference evidence="2" key="1">
    <citation type="submission" date="2015-12" db="EMBL/GenBank/DDBJ databases">
        <authorList>
            <person name="Shamseldin A."/>
            <person name="Moawad H."/>
            <person name="Abd El-Rahim W.M."/>
            <person name="Sadowsky M.J."/>
        </authorList>
    </citation>
    <scope>NUCLEOTIDE SEQUENCE [LARGE SCALE GENOMIC DNA]</scope>
    <source>
        <strain evidence="2">JAM AC0309</strain>
    </source>
</reference>
<sequence>MRFDSRAITDSDLTFAAVRALVPEPGCDIGLSAWFDLIDWVTFQMSPEFATPELESLEARGDRAERQWLMERYALATDACA</sequence>
<name>A0A0U5BQ54_9MICO</name>